<dbReference type="PROSITE" id="PS50089">
    <property type="entry name" value="ZF_RING_2"/>
    <property type="match status" value="1"/>
</dbReference>
<dbReference type="InterPro" id="IPR017907">
    <property type="entry name" value="Znf_RING_CS"/>
</dbReference>
<feature type="compositionally biased region" description="Polar residues" evidence="5">
    <location>
        <begin position="527"/>
        <end position="536"/>
    </location>
</feature>
<feature type="non-terminal residue" evidence="7">
    <location>
        <position position="1"/>
    </location>
</feature>
<dbReference type="InterPro" id="IPR001841">
    <property type="entry name" value="Znf_RING"/>
</dbReference>
<feature type="region of interest" description="Disordered" evidence="5">
    <location>
        <begin position="176"/>
        <end position="200"/>
    </location>
</feature>
<feature type="domain" description="RING-type" evidence="6">
    <location>
        <begin position="12"/>
        <end position="59"/>
    </location>
</feature>
<feature type="compositionally biased region" description="Polar residues" evidence="5">
    <location>
        <begin position="408"/>
        <end position="417"/>
    </location>
</feature>
<keyword evidence="1" id="KW-0479">Metal-binding</keyword>
<name>A0A7J6RSM7_PEROL</name>
<feature type="compositionally biased region" description="Low complexity" evidence="5">
    <location>
        <begin position="296"/>
        <end position="308"/>
    </location>
</feature>
<evidence type="ECO:0000256" key="4">
    <source>
        <dbReference type="PROSITE-ProRule" id="PRU00175"/>
    </source>
</evidence>
<evidence type="ECO:0000256" key="2">
    <source>
        <dbReference type="ARBA" id="ARBA00022771"/>
    </source>
</evidence>
<dbReference type="GO" id="GO:0061630">
    <property type="term" value="F:ubiquitin protein ligase activity"/>
    <property type="evidence" value="ECO:0007669"/>
    <property type="project" value="TreeGrafter"/>
</dbReference>
<evidence type="ECO:0000256" key="1">
    <source>
        <dbReference type="ARBA" id="ARBA00022723"/>
    </source>
</evidence>
<feature type="compositionally biased region" description="Polar residues" evidence="5">
    <location>
        <begin position="652"/>
        <end position="661"/>
    </location>
</feature>
<dbReference type="EMBL" id="JABANO010023634">
    <property type="protein sequence ID" value="KAF4723202.1"/>
    <property type="molecule type" value="Genomic_DNA"/>
</dbReference>
<gene>
    <name evidence="7" type="ORF">FOZ63_027025</name>
</gene>
<dbReference type="Gene3D" id="3.30.40.10">
    <property type="entry name" value="Zinc/RING finger domain, C3HC4 (zinc finger)"/>
    <property type="match status" value="1"/>
</dbReference>
<feature type="region of interest" description="Disordered" evidence="5">
    <location>
        <begin position="214"/>
        <end position="261"/>
    </location>
</feature>
<evidence type="ECO:0000313" key="8">
    <source>
        <dbReference type="Proteomes" id="UP000553632"/>
    </source>
</evidence>
<dbReference type="PANTHER" id="PTHR22791:SF6">
    <property type="entry name" value="RING-TYPE DOMAIN-CONTAINING PROTEIN"/>
    <property type="match status" value="1"/>
</dbReference>
<feature type="compositionally biased region" description="Low complexity" evidence="5">
    <location>
        <begin position="551"/>
        <end position="590"/>
    </location>
</feature>
<keyword evidence="8" id="KW-1185">Reference proteome</keyword>
<accession>A0A7J6RSM7</accession>
<sequence>MSDSYYDSDLVCEYCSTNFDLHNHVPKLLGVCGHNLCAECIASLGETRGIGRFMCPFCRQPHRPGEISVNPVILDLLRSAAVGVLGNSSSSQGVGGSTSTDGDPASCLTASEDDCDARSETFDEDASWNYKWYEERGKWWFCDYSKDRRWHYFGKWTYGDAGAEQGWKDWDEWRQWKDDSGQCPTSQNASQSPPPSGSVVFDWPLQVRKQLRNTIRWPSIEGKEQGANSGDRSDSPNSLSKGDGKRSSAGGTTTTAGVRSPRTLAAVAKSLATASAGKVPPPGELFKLSGKLENTARQAAAQAQLRSGPGRRGSRRRSSAGSGDRPMAVAAHVPRHTANAALQRQRREKELEQAAQARQLRQAILAERPLRMGAGSRTLPAPLGGAPKAAAAAAADGKGARHHRPSLAATSRDTLTQVYGGRDGRRRPASNGGSRRCSRSLPPPKGRSTPPSSATKRPDGRCTPFSEGCVSPRDDLEVPQPLPRKRKEPTKRRRRPGVPTRERERSPLRKRLRRKTLDKAAKLRRTLVTTRSQTVLQEEEEGETPVRSSPTISGSVGTEGSSGSTHRYGSHTASSSSGGSGDETGSPSDGEPCEEELSPLITSISVSTPLMKEDPALRRSKRTVATNTSPPRKRLLPPPTSLQEEPPHPVSAAQSEVSSSLRDAARAHGLTITNLGGLRDNSLQQNSSTSPLHWSQASEEFLGTFCSAHGLTLVNIAQSFPSPTSPETLYS</sequence>
<dbReference type="InterPro" id="IPR013083">
    <property type="entry name" value="Znf_RING/FYVE/PHD"/>
</dbReference>
<feature type="compositionally biased region" description="Low complexity" evidence="5">
    <location>
        <begin position="379"/>
        <end position="397"/>
    </location>
</feature>
<evidence type="ECO:0000256" key="5">
    <source>
        <dbReference type="SAM" id="MobiDB-lite"/>
    </source>
</evidence>
<proteinExistence type="predicted"/>
<dbReference type="GO" id="GO:0008270">
    <property type="term" value="F:zinc ion binding"/>
    <property type="evidence" value="ECO:0007669"/>
    <property type="project" value="UniProtKB-KW"/>
</dbReference>
<keyword evidence="2 4" id="KW-0863">Zinc-finger</keyword>
<reference evidence="7 8" key="1">
    <citation type="submission" date="2020-04" db="EMBL/GenBank/DDBJ databases">
        <title>Perkinsus olseni comparative genomics.</title>
        <authorList>
            <person name="Bogema D.R."/>
        </authorList>
    </citation>
    <scope>NUCLEOTIDE SEQUENCE [LARGE SCALE GENOMIC DNA]</scope>
    <source>
        <strain evidence="7 8">ATCC PRA-207</strain>
    </source>
</reference>
<dbReference type="InterPro" id="IPR051435">
    <property type="entry name" value="RING_finger_E3_ubiq-ligases"/>
</dbReference>
<dbReference type="SUPFAM" id="SSF57850">
    <property type="entry name" value="RING/U-box"/>
    <property type="match status" value="1"/>
</dbReference>
<feature type="compositionally biased region" description="Basic residues" evidence="5">
    <location>
        <begin position="483"/>
        <end position="496"/>
    </location>
</feature>
<dbReference type="AlphaFoldDB" id="A0A7J6RSM7"/>
<dbReference type="PROSITE" id="PS00518">
    <property type="entry name" value="ZF_RING_1"/>
    <property type="match status" value="1"/>
</dbReference>
<organism evidence="7 8">
    <name type="scientific">Perkinsus olseni</name>
    <name type="common">Perkinsus atlanticus</name>
    <dbReference type="NCBI Taxonomy" id="32597"/>
    <lineage>
        <taxon>Eukaryota</taxon>
        <taxon>Sar</taxon>
        <taxon>Alveolata</taxon>
        <taxon>Perkinsozoa</taxon>
        <taxon>Perkinsea</taxon>
        <taxon>Perkinsida</taxon>
        <taxon>Perkinsidae</taxon>
        <taxon>Perkinsus</taxon>
    </lineage>
</organism>
<keyword evidence="3" id="KW-0862">Zinc</keyword>
<dbReference type="GO" id="GO:0016567">
    <property type="term" value="P:protein ubiquitination"/>
    <property type="evidence" value="ECO:0007669"/>
    <property type="project" value="TreeGrafter"/>
</dbReference>
<feature type="compositionally biased region" description="Low complexity" evidence="5">
    <location>
        <begin position="249"/>
        <end position="261"/>
    </location>
</feature>
<evidence type="ECO:0000313" key="7">
    <source>
        <dbReference type="EMBL" id="KAF4723202.1"/>
    </source>
</evidence>
<comment type="caution">
    <text evidence="7">The sequence shown here is derived from an EMBL/GenBank/DDBJ whole genome shotgun (WGS) entry which is preliminary data.</text>
</comment>
<feature type="compositionally biased region" description="Polar residues" evidence="5">
    <location>
        <begin position="182"/>
        <end position="191"/>
    </location>
</feature>
<dbReference type="Proteomes" id="UP000553632">
    <property type="component" value="Unassembled WGS sequence"/>
</dbReference>
<dbReference type="SMART" id="SM00184">
    <property type="entry name" value="RING"/>
    <property type="match status" value="1"/>
</dbReference>
<dbReference type="PANTHER" id="PTHR22791">
    <property type="entry name" value="RING-TYPE DOMAIN-CONTAINING PROTEIN"/>
    <property type="match status" value="1"/>
</dbReference>
<protein>
    <recommendedName>
        <fullName evidence="6">RING-type domain-containing protein</fullName>
    </recommendedName>
</protein>
<feature type="compositionally biased region" description="Polar residues" evidence="5">
    <location>
        <begin position="226"/>
        <end position="240"/>
    </location>
</feature>
<feature type="region of interest" description="Disordered" evidence="5">
    <location>
        <begin position="295"/>
        <end position="330"/>
    </location>
</feature>
<evidence type="ECO:0000259" key="6">
    <source>
        <dbReference type="PROSITE" id="PS50089"/>
    </source>
</evidence>
<feature type="region of interest" description="Disordered" evidence="5">
    <location>
        <begin position="375"/>
        <end position="662"/>
    </location>
</feature>
<evidence type="ECO:0000256" key="3">
    <source>
        <dbReference type="ARBA" id="ARBA00022833"/>
    </source>
</evidence>